<evidence type="ECO:0000313" key="2">
    <source>
        <dbReference type="Proteomes" id="UP000238220"/>
    </source>
</evidence>
<keyword evidence="2" id="KW-1185">Reference proteome</keyword>
<comment type="caution">
    <text evidence="1">The sequence shown here is derived from an EMBL/GenBank/DDBJ whole genome shotgun (WGS) entry which is preliminary data.</text>
</comment>
<proteinExistence type="predicted"/>
<reference evidence="1 2" key="1">
    <citation type="submission" date="2018-02" db="EMBL/GenBank/DDBJ databases">
        <title>Genome sequencing of Solimonas sp. HR-BB.</title>
        <authorList>
            <person name="Lee Y."/>
            <person name="Jeon C.O."/>
        </authorList>
    </citation>
    <scope>NUCLEOTIDE SEQUENCE [LARGE SCALE GENOMIC DNA]</scope>
    <source>
        <strain evidence="1 2">HR-BB</strain>
    </source>
</reference>
<evidence type="ECO:0000313" key="1">
    <source>
        <dbReference type="EMBL" id="PPE75220.1"/>
    </source>
</evidence>
<gene>
    <name evidence="1" type="ORF">C3942_05980</name>
</gene>
<dbReference type="Proteomes" id="UP000238220">
    <property type="component" value="Unassembled WGS sequence"/>
</dbReference>
<protein>
    <submittedName>
        <fullName evidence="1">Uncharacterized protein</fullName>
    </submittedName>
</protein>
<name>A0A2S5TJQ0_9GAMM</name>
<dbReference type="AlphaFoldDB" id="A0A2S5TJQ0"/>
<sequence>MGSFQSGIGEASQLPSCISIRTSQTGLNDLFFLRGTTYKLRPMPEETEWLIGMRPRGSDYIPPPVRAVQILERLYRPWRQCEGAPEEVRTSLLLSFVQLGFRPFDEPASAVAPMQLHSIRDAQREFIVRNVDLASLPATSARGEDLSAYKDTMGGCVAPRQWRKNFAQYLWRVDSRMAPAIAQQFKHLSLAMTEEAYIGNDIVLLKDINSARTQKTVELFRAWSKNDQASAGFFSGRLREHRRQIAVLVEGKSEEEATSAIRDYVVTNDLRIWFSDHGHCFIGLNPDGAKCHEKAGTSSWSNQAPNVATREPSVCAGCSHYYVDHDHRDYWQRRLDAHEVLALASKRVGEKPPRVVQLRLAQARSVLRRISIQMEHT</sequence>
<organism evidence="1 2">
    <name type="scientific">Solimonas fluminis</name>
    <dbReference type="NCBI Taxonomy" id="2086571"/>
    <lineage>
        <taxon>Bacteria</taxon>
        <taxon>Pseudomonadati</taxon>
        <taxon>Pseudomonadota</taxon>
        <taxon>Gammaproteobacteria</taxon>
        <taxon>Nevskiales</taxon>
        <taxon>Nevskiaceae</taxon>
        <taxon>Solimonas</taxon>
    </lineage>
</organism>
<accession>A0A2S5TJQ0</accession>
<dbReference type="EMBL" id="PSNW01000002">
    <property type="protein sequence ID" value="PPE75220.1"/>
    <property type="molecule type" value="Genomic_DNA"/>
</dbReference>